<comment type="similarity">
    <text evidence="1">Belongs to the short-chain dehydrogenases/reductases (SDR) family.</text>
</comment>
<dbReference type="InterPro" id="IPR050259">
    <property type="entry name" value="SDR"/>
</dbReference>
<feature type="domain" description="Ketoreductase" evidence="4">
    <location>
        <begin position="38"/>
        <end position="227"/>
    </location>
</feature>
<dbReference type="PANTHER" id="PTHR42879:SF2">
    <property type="entry name" value="3-OXOACYL-[ACYL-CARRIER-PROTEIN] REDUCTASE FABG"/>
    <property type="match status" value="1"/>
</dbReference>
<keyword evidence="6" id="KW-1185">Reference proteome</keyword>
<evidence type="ECO:0000256" key="2">
    <source>
        <dbReference type="ARBA" id="ARBA00012948"/>
    </source>
</evidence>
<dbReference type="PANTHER" id="PTHR42879">
    <property type="entry name" value="3-OXOACYL-(ACYL-CARRIER-PROTEIN) REDUCTASE"/>
    <property type="match status" value="1"/>
</dbReference>
<dbReference type="NCBIfam" id="NF005559">
    <property type="entry name" value="PRK07231.1"/>
    <property type="match status" value="1"/>
</dbReference>
<dbReference type="NCBIfam" id="NF009466">
    <property type="entry name" value="PRK12826.1-2"/>
    <property type="match status" value="1"/>
</dbReference>
<dbReference type="Pfam" id="PF13561">
    <property type="entry name" value="adh_short_C2"/>
    <property type="match status" value="1"/>
</dbReference>
<proteinExistence type="inferred from homology"/>
<evidence type="ECO:0000256" key="1">
    <source>
        <dbReference type="ARBA" id="ARBA00006484"/>
    </source>
</evidence>
<dbReference type="SMART" id="SM00822">
    <property type="entry name" value="PKS_KR"/>
    <property type="match status" value="1"/>
</dbReference>
<name>A0ABQ8UT25_9EUKA</name>
<sequence length="278" mass="29250">MYPRFSHLSLAPTNGINATLDATPPPLIPAVGPRLAHKVCVVTGAASGIGRAIAVYFAKQGGDMALIDMNDEGLRETTSMCEAQGRRAAYFIGSVGSKADVDRMLASIITIFGTVDVLVNNAGISRDNLFTKMEEAQWDAVLNVNLKGVFLMSQAIAHVMRAKGAGSIVNISSIVGKSGNIGVANYGAAKAGVIGLTKCIAKEMGRHHVRCNCVLPGFVMTPLIANLPPKVMEAVIRDTPLGRLGEPEEIARACCFFASEDGSYCTGNCLEVAGGMFM</sequence>
<dbReference type="SUPFAM" id="SSF51735">
    <property type="entry name" value="NAD(P)-binding Rossmann-fold domains"/>
    <property type="match status" value="1"/>
</dbReference>
<organism evidence="5 6">
    <name type="scientific">Paratrimastix pyriformis</name>
    <dbReference type="NCBI Taxonomy" id="342808"/>
    <lineage>
        <taxon>Eukaryota</taxon>
        <taxon>Metamonada</taxon>
        <taxon>Preaxostyla</taxon>
        <taxon>Paratrimastigidae</taxon>
        <taxon>Paratrimastix</taxon>
    </lineage>
</organism>
<dbReference type="Gene3D" id="3.40.50.720">
    <property type="entry name" value="NAD(P)-binding Rossmann-like Domain"/>
    <property type="match status" value="1"/>
</dbReference>
<dbReference type="EMBL" id="JAPMOS010000011">
    <property type="protein sequence ID" value="KAJ4460685.1"/>
    <property type="molecule type" value="Genomic_DNA"/>
</dbReference>
<gene>
    <name evidence="5" type="ORF">PAPYR_2907</name>
</gene>
<dbReference type="InterPro" id="IPR002347">
    <property type="entry name" value="SDR_fam"/>
</dbReference>
<dbReference type="Proteomes" id="UP001141327">
    <property type="component" value="Unassembled WGS sequence"/>
</dbReference>
<accession>A0ABQ8UT25</accession>
<dbReference type="InterPro" id="IPR057326">
    <property type="entry name" value="KR_dom"/>
</dbReference>
<comment type="catalytic activity">
    <reaction evidence="3">
        <text>a (3R)-hydroxyacyl-[ACP] + NADP(+) = a 3-oxoacyl-[ACP] + NADPH + H(+)</text>
        <dbReference type="Rhea" id="RHEA:17397"/>
        <dbReference type="Rhea" id="RHEA-COMP:9916"/>
        <dbReference type="Rhea" id="RHEA-COMP:9945"/>
        <dbReference type="ChEBI" id="CHEBI:15378"/>
        <dbReference type="ChEBI" id="CHEBI:57783"/>
        <dbReference type="ChEBI" id="CHEBI:58349"/>
        <dbReference type="ChEBI" id="CHEBI:78776"/>
        <dbReference type="ChEBI" id="CHEBI:78827"/>
        <dbReference type="EC" id="1.1.1.100"/>
    </reaction>
</comment>
<evidence type="ECO:0000313" key="5">
    <source>
        <dbReference type="EMBL" id="KAJ4460685.1"/>
    </source>
</evidence>
<protein>
    <recommendedName>
        <fullName evidence="2">3-oxoacyl-[acyl-carrier-protein] reductase</fullName>
        <ecNumber evidence="2">1.1.1.100</ecNumber>
    </recommendedName>
</protein>
<dbReference type="EC" id="1.1.1.100" evidence="2"/>
<evidence type="ECO:0000256" key="3">
    <source>
        <dbReference type="ARBA" id="ARBA00048508"/>
    </source>
</evidence>
<dbReference type="PROSITE" id="PS00061">
    <property type="entry name" value="ADH_SHORT"/>
    <property type="match status" value="1"/>
</dbReference>
<dbReference type="InterPro" id="IPR020904">
    <property type="entry name" value="Sc_DH/Rdtase_CS"/>
</dbReference>
<evidence type="ECO:0000313" key="6">
    <source>
        <dbReference type="Proteomes" id="UP001141327"/>
    </source>
</evidence>
<reference evidence="5" key="1">
    <citation type="journal article" date="2022" name="bioRxiv">
        <title>Genomics of Preaxostyla Flagellates Illuminates Evolutionary Transitions and the Path Towards Mitochondrial Loss.</title>
        <authorList>
            <person name="Novak L.V.F."/>
            <person name="Treitli S.C."/>
            <person name="Pyrih J."/>
            <person name="Halakuc P."/>
            <person name="Pipaliya S.V."/>
            <person name="Vacek V."/>
            <person name="Brzon O."/>
            <person name="Soukal P."/>
            <person name="Eme L."/>
            <person name="Dacks J.B."/>
            <person name="Karnkowska A."/>
            <person name="Elias M."/>
            <person name="Hampl V."/>
        </authorList>
    </citation>
    <scope>NUCLEOTIDE SEQUENCE</scope>
    <source>
        <strain evidence="5">RCP-MX</strain>
    </source>
</reference>
<evidence type="ECO:0000259" key="4">
    <source>
        <dbReference type="SMART" id="SM00822"/>
    </source>
</evidence>
<dbReference type="InterPro" id="IPR036291">
    <property type="entry name" value="NAD(P)-bd_dom_sf"/>
</dbReference>
<dbReference type="PRINTS" id="PR00080">
    <property type="entry name" value="SDRFAMILY"/>
</dbReference>
<dbReference type="PRINTS" id="PR00081">
    <property type="entry name" value="GDHRDH"/>
</dbReference>
<comment type="caution">
    <text evidence="5">The sequence shown here is derived from an EMBL/GenBank/DDBJ whole genome shotgun (WGS) entry which is preliminary data.</text>
</comment>